<organism evidence="1 2">
    <name type="scientific">Rotaria magnacalcarata</name>
    <dbReference type="NCBI Taxonomy" id="392030"/>
    <lineage>
        <taxon>Eukaryota</taxon>
        <taxon>Metazoa</taxon>
        <taxon>Spiralia</taxon>
        <taxon>Gnathifera</taxon>
        <taxon>Rotifera</taxon>
        <taxon>Eurotatoria</taxon>
        <taxon>Bdelloidea</taxon>
        <taxon>Philodinida</taxon>
        <taxon>Philodinidae</taxon>
        <taxon>Rotaria</taxon>
    </lineage>
</organism>
<name>A0A8S3G5A4_9BILA</name>
<gene>
    <name evidence="1" type="ORF">SMN809_LOCUS64000</name>
</gene>
<evidence type="ECO:0000313" key="1">
    <source>
        <dbReference type="EMBL" id="CAF5152923.1"/>
    </source>
</evidence>
<evidence type="ECO:0000313" key="2">
    <source>
        <dbReference type="Proteomes" id="UP000676336"/>
    </source>
</evidence>
<dbReference type="EMBL" id="CAJOBI010284266">
    <property type="protein sequence ID" value="CAF5152923.1"/>
    <property type="molecule type" value="Genomic_DNA"/>
</dbReference>
<dbReference type="AlphaFoldDB" id="A0A8S3G5A4"/>
<dbReference type="Proteomes" id="UP000676336">
    <property type="component" value="Unassembled WGS sequence"/>
</dbReference>
<protein>
    <submittedName>
        <fullName evidence="1">Uncharacterized protein</fullName>
    </submittedName>
</protein>
<proteinExistence type="predicted"/>
<comment type="caution">
    <text evidence="1">The sequence shown here is derived from an EMBL/GenBank/DDBJ whole genome shotgun (WGS) entry which is preliminary data.</text>
</comment>
<accession>A0A8S3G5A4</accession>
<feature type="non-terminal residue" evidence="1">
    <location>
        <position position="41"/>
    </location>
</feature>
<reference evidence="1" key="1">
    <citation type="submission" date="2021-02" db="EMBL/GenBank/DDBJ databases">
        <authorList>
            <person name="Nowell W R."/>
        </authorList>
    </citation>
    <scope>NUCLEOTIDE SEQUENCE</scope>
</reference>
<sequence>MVVNDVLDYFRSHPDEGCIVDNVARLPNVIPHRLPRTRSLT</sequence>